<evidence type="ECO:0000256" key="4">
    <source>
        <dbReference type="PROSITE-ProRule" id="PRU00175"/>
    </source>
</evidence>
<dbReference type="Pfam" id="PF00643">
    <property type="entry name" value="zf-B_box"/>
    <property type="match status" value="1"/>
</dbReference>
<dbReference type="PANTHER" id="PTHR25465">
    <property type="entry name" value="B-BOX DOMAIN CONTAINING"/>
    <property type="match status" value="1"/>
</dbReference>
<keyword evidence="8" id="KW-1185">Reference proteome</keyword>
<keyword evidence="3" id="KW-0862">Zinc</keyword>
<dbReference type="InterPro" id="IPR017907">
    <property type="entry name" value="Znf_RING_CS"/>
</dbReference>
<dbReference type="SUPFAM" id="SSF49899">
    <property type="entry name" value="Concanavalin A-like lectins/glucanases"/>
    <property type="match status" value="1"/>
</dbReference>
<dbReference type="InterPro" id="IPR051051">
    <property type="entry name" value="E3_ubiq-ligase_TRIM/RNF"/>
</dbReference>
<dbReference type="InterPro" id="IPR003879">
    <property type="entry name" value="Butyrophylin_SPRY"/>
</dbReference>
<dbReference type="GO" id="GO:0008270">
    <property type="term" value="F:zinc ion binding"/>
    <property type="evidence" value="ECO:0007669"/>
    <property type="project" value="UniProtKB-KW"/>
</dbReference>
<dbReference type="Proteomes" id="UP000694388">
    <property type="component" value="Unplaced"/>
</dbReference>
<dbReference type="PANTHER" id="PTHR25465:SF11">
    <property type="entry name" value="TRIPARTITE MOTIF CONTAINING 14"/>
    <property type="match status" value="1"/>
</dbReference>
<keyword evidence="2 4" id="KW-0863">Zinc-finger</keyword>
<sequence>MELEDLRCPACTQLFAEPVALTCGHSFCLACVEQFWESRESPSYTCPTCRETTMESCNDLQNEHPQPHCELCDGKFFKLCANCDMMCCEVHSKSHWQKGHVLLDPGSNLYCKQDERLVCVLCMAGEHEHHGVNTAEKAQSQLKSSLAFETPRLSQLEERIVTCLKDLRKSSFSVRHAGVQRATEIEKKRKDLSHLVDEVSEQLQIRLDKQQDVVLSHLEQHICTFDKDLHDLQTAETNLQGALAEQDAITFLRGYKDLRQLLGEFAQMRDLPAPLDEIVGDFGKERHLDMLVDDLQREIFKSLYGCVPTLDVNTAHPHLLLSEDLRTVTCAAALQPYAKHKERFEEWWQVLATDGFSLGRHYWEVDLNQSFSHDERMRGEIVKPIHYLLFYTELNHNTTNNYCMLFFF</sequence>
<proteinExistence type="predicted"/>
<organism evidence="7 8">
    <name type="scientific">Eptatretus burgeri</name>
    <name type="common">Inshore hagfish</name>
    <dbReference type="NCBI Taxonomy" id="7764"/>
    <lineage>
        <taxon>Eukaryota</taxon>
        <taxon>Metazoa</taxon>
        <taxon>Chordata</taxon>
        <taxon>Craniata</taxon>
        <taxon>Vertebrata</taxon>
        <taxon>Cyclostomata</taxon>
        <taxon>Myxini</taxon>
        <taxon>Myxiniformes</taxon>
        <taxon>Myxinidae</taxon>
        <taxon>Eptatretinae</taxon>
        <taxon>Eptatretus</taxon>
    </lineage>
</organism>
<dbReference type="GO" id="GO:0005737">
    <property type="term" value="C:cytoplasm"/>
    <property type="evidence" value="ECO:0007669"/>
    <property type="project" value="UniProtKB-ARBA"/>
</dbReference>
<evidence type="ECO:0000313" key="7">
    <source>
        <dbReference type="Ensembl" id="ENSEBUP00000003688.1"/>
    </source>
</evidence>
<reference evidence="7" key="2">
    <citation type="submission" date="2025-09" db="UniProtKB">
        <authorList>
            <consortium name="Ensembl"/>
        </authorList>
    </citation>
    <scope>IDENTIFICATION</scope>
</reference>
<dbReference type="InterPro" id="IPR043136">
    <property type="entry name" value="B30.2/SPRY_sf"/>
</dbReference>
<feature type="domain" description="B30.2/SPRY" evidence="6">
    <location>
        <begin position="287"/>
        <end position="408"/>
    </location>
</feature>
<dbReference type="Gene3D" id="3.30.160.60">
    <property type="entry name" value="Classic Zinc Finger"/>
    <property type="match status" value="1"/>
</dbReference>
<dbReference type="SUPFAM" id="SSF57845">
    <property type="entry name" value="B-box zinc-binding domain"/>
    <property type="match status" value="1"/>
</dbReference>
<evidence type="ECO:0000259" key="6">
    <source>
        <dbReference type="PROSITE" id="PS50188"/>
    </source>
</evidence>
<evidence type="ECO:0000259" key="5">
    <source>
        <dbReference type="PROSITE" id="PS50089"/>
    </source>
</evidence>
<dbReference type="PROSITE" id="PS50089">
    <property type="entry name" value="ZF_RING_2"/>
    <property type="match status" value="1"/>
</dbReference>
<protein>
    <submittedName>
        <fullName evidence="7">Uncharacterized protein</fullName>
    </submittedName>
</protein>
<name>A0A8C4N7R7_EPTBU</name>
<dbReference type="SMART" id="SM00589">
    <property type="entry name" value="PRY"/>
    <property type="match status" value="1"/>
</dbReference>
<evidence type="ECO:0000256" key="2">
    <source>
        <dbReference type="ARBA" id="ARBA00022771"/>
    </source>
</evidence>
<dbReference type="InterPro" id="IPR013320">
    <property type="entry name" value="ConA-like_dom_sf"/>
</dbReference>
<keyword evidence="1" id="KW-0479">Metal-binding</keyword>
<dbReference type="AlphaFoldDB" id="A0A8C4N7R7"/>
<evidence type="ECO:0000256" key="1">
    <source>
        <dbReference type="ARBA" id="ARBA00022723"/>
    </source>
</evidence>
<dbReference type="InterPro" id="IPR006574">
    <property type="entry name" value="PRY"/>
</dbReference>
<dbReference type="GeneTree" id="ENSGT00940000154294"/>
<dbReference type="InterPro" id="IPR001870">
    <property type="entry name" value="B30.2/SPRY"/>
</dbReference>
<dbReference type="Pfam" id="PF13765">
    <property type="entry name" value="PRY"/>
    <property type="match status" value="1"/>
</dbReference>
<evidence type="ECO:0000256" key="3">
    <source>
        <dbReference type="ARBA" id="ARBA00022833"/>
    </source>
</evidence>
<dbReference type="Ensembl" id="ENSEBUT00000004072.1">
    <property type="protein sequence ID" value="ENSEBUP00000003688.1"/>
    <property type="gene ID" value="ENSEBUG00000002640.1"/>
</dbReference>
<accession>A0A8C4N7R7</accession>
<dbReference type="InterPro" id="IPR013083">
    <property type="entry name" value="Znf_RING/FYVE/PHD"/>
</dbReference>
<dbReference type="SMART" id="SM00184">
    <property type="entry name" value="RING"/>
    <property type="match status" value="1"/>
</dbReference>
<dbReference type="Gene3D" id="2.60.120.920">
    <property type="match status" value="1"/>
</dbReference>
<feature type="domain" description="RING-type" evidence="5">
    <location>
        <begin position="8"/>
        <end position="50"/>
    </location>
</feature>
<dbReference type="PROSITE" id="PS50188">
    <property type="entry name" value="B302_SPRY"/>
    <property type="match status" value="1"/>
</dbReference>
<dbReference type="InterPro" id="IPR000315">
    <property type="entry name" value="Znf_B-box"/>
</dbReference>
<dbReference type="Gene3D" id="3.30.40.10">
    <property type="entry name" value="Zinc/RING finger domain, C3HC4 (zinc finger)"/>
    <property type="match status" value="1"/>
</dbReference>
<dbReference type="InterPro" id="IPR001841">
    <property type="entry name" value="Znf_RING"/>
</dbReference>
<dbReference type="PROSITE" id="PS00518">
    <property type="entry name" value="ZF_RING_1"/>
    <property type="match status" value="1"/>
</dbReference>
<dbReference type="PRINTS" id="PR01407">
    <property type="entry name" value="BUTYPHLNCDUF"/>
</dbReference>
<evidence type="ECO:0000313" key="8">
    <source>
        <dbReference type="Proteomes" id="UP000694388"/>
    </source>
</evidence>
<dbReference type="Pfam" id="PF15227">
    <property type="entry name" value="zf-C3HC4_4"/>
    <property type="match status" value="1"/>
</dbReference>
<reference evidence="7" key="1">
    <citation type="submission" date="2025-08" db="UniProtKB">
        <authorList>
            <consortium name="Ensembl"/>
        </authorList>
    </citation>
    <scope>IDENTIFICATION</scope>
</reference>
<dbReference type="SUPFAM" id="SSF57850">
    <property type="entry name" value="RING/U-box"/>
    <property type="match status" value="1"/>
</dbReference>